<organism evidence="2 3">
    <name type="scientific">Achromobacter piechaudii</name>
    <dbReference type="NCBI Taxonomy" id="72556"/>
    <lineage>
        <taxon>Bacteria</taxon>
        <taxon>Pseudomonadati</taxon>
        <taxon>Pseudomonadota</taxon>
        <taxon>Betaproteobacteria</taxon>
        <taxon>Burkholderiales</taxon>
        <taxon>Alcaligenaceae</taxon>
        <taxon>Achromobacter</taxon>
    </lineage>
</organism>
<evidence type="ECO:0000313" key="3">
    <source>
        <dbReference type="Proteomes" id="UP000494105"/>
    </source>
</evidence>
<evidence type="ECO:0000313" key="2">
    <source>
        <dbReference type="EMBL" id="CAB3868619.1"/>
    </source>
</evidence>
<proteinExistence type="predicted"/>
<reference evidence="2 3" key="1">
    <citation type="submission" date="2020-04" db="EMBL/GenBank/DDBJ databases">
        <authorList>
            <person name="De Canck E."/>
        </authorList>
    </citation>
    <scope>NUCLEOTIDE SEQUENCE [LARGE SCALE GENOMIC DNA]</scope>
    <source>
        <strain evidence="2 3">LMG 1861</strain>
    </source>
</reference>
<keyword evidence="1" id="KW-0732">Signal</keyword>
<accession>A0A6S7DYT4</accession>
<dbReference type="Pfam" id="PF13663">
    <property type="entry name" value="DUF4148"/>
    <property type="match status" value="1"/>
</dbReference>
<feature type="signal peptide" evidence="1">
    <location>
        <begin position="1"/>
        <end position="26"/>
    </location>
</feature>
<evidence type="ECO:0000256" key="1">
    <source>
        <dbReference type="SAM" id="SignalP"/>
    </source>
</evidence>
<evidence type="ECO:0008006" key="4">
    <source>
        <dbReference type="Google" id="ProtNLM"/>
    </source>
</evidence>
<dbReference type="AlphaFoldDB" id="A0A6S7DYT4"/>
<protein>
    <recommendedName>
        <fullName evidence="4">DUF4148 domain-containing protein</fullName>
    </recommendedName>
</protein>
<dbReference type="Proteomes" id="UP000494105">
    <property type="component" value="Unassembled WGS sequence"/>
</dbReference>
<dbReference type="EMBL" id="CADILD010000002">
    <property type="protein sequence ID" value="CAB3868619.1"/>
    <property type="molecule type" value="Genomic_DNA"/>
</dbReference>
<dbReference type="InterPro" id="IPR025421">
    <property type="entry name" value="DUF4148"/>
</dbReference>
<name>A0A6S7DYT4_9BURK</name>
<sequence length="101" mass="11221">MTFRTNVTRFFICSLVGLGMASAAQAQEETAPQNARSTSTRAEVVADLKAWKAAGMDEVWRNENTPDVEHPAYREVHERYVQAIGKDDAKLAQHSSDAVLR</sequence>
<dbReference type="RefSeq" id="WP_175128647.1">
    <property type="nucleotide sequence ID" value="NZ_CADILD010000002.1"/>
</dbReference>
<feature type="chain" id="PRO_5028805368" description="DUF4148 domain-containing protein" evidence="1">
    <location>
        <begin position="27"/>
        <end position="101"/>
    </location>
</feature>
<gene>
    <name evidence="2" type="ORF">LMG1861_02644</name>
</gene>